<accession>A0A2H3P1G9</accession>
<dbReference type="Gene3D" id="1.10.3540.10">
    <property type="entry name" value="uncharacterized protein from magnetospirillum magneticum domain"/>
    <property type="match status" value="1"/>
</dbReference>
<dbReference type="EMBL" id="PDEP01000001">
    <property type="protein sequence ID" value="PEN09420.1"/>
    <property type="molecule type" value="Genomic_DNA"/>
</dbReference>
<dbReference type="InterPro" id="IPR023137">
    <property type="entry name" value="BrxA_sf"/>
</dbReference>
<gene>
    <name evidence="1" type="ORF">CRI93_01455</name>
</gene>
<protein>
    <recommendedName>
        <fullName evidence="3">DUF1819 domain-containing protein</fullName>
    </recommendedName>
</protein>
<dbReference type="Pfam" id="PF08849">
    <property type="entry name" value="BrxA"/>
    <property type="match status" value="1"/>
</dbReference>
<dbReference type="OrthoDB" id="1028110at2"/>
<evidence type="ECO:0000313" key="2">
    <source>
        <dbReference type="Proteomes" id="UP000221024"/>
    </source>
</evidence>
<name>A0A2H3P1G9_9BACT</name>
<comment type="caution">
    <text evidence="1">The sequence shown here is derived from an EMBL/GenBank/DDBJ whole genome shotgun (WGS) entry which is preliminary data.</text>
</comment>
<organism evidence="1 2">
    <name type="scientific">Longimonas halophila</name>
    <dbReference type="NCBI Taxonomy" id="1469170"/>
    <lineage>
        <taxon>Bacteria</taxon>
        <taxon>Pseudomonadati</taxon>
        <taxon>Rhodothermota</taxon>
        <taxon>Rhodothermia</taxon>
        <taxon>Rhodothermales</taxon>
        <taxon>Salisaetaceae</taxon>
        <taxon>Longimonas</taxon>
    </lineage>
</organism>
<dbReference type="RefSeq" id="WP_098060818.1">
    <property type="nucleotide sequence ID" value="NZ_PDEP01000001.1"/>
</dbReference>
<keyword evidence="2" id="KW-1185">Reference proteome</keyword>
<dbReference type="AlphaFoldDB" id="A0A2H3P1G9"/>
<evidence type="ECO:0000313" key="1">
    <source>
        <dbReference type="EMBL" id="PEN09420.1"/>
    </source>
</evidence>
<dbReference type="InterPro" id="IPR014948">
    <property type="entry name" value="BrxA"/>
</dbReference>
<proteinExistence type="predicted"/>
<dbReference type="Proteomes" id="UP000221024">
    <property type="component" value="Unassembled WGS sequence"/>
</dbReference>
<sequence>MPYRTTFAAGTLLHDEVRCVLRAAGSDGSLDDVSPEVLDINSAAGRERRFLEVKRRLQNVEQRIWADLLTLSPAEQRVVLYYVCMKTYALVRDIHMNAVLPAWRSIAQSLGAVDIQRVLDTQADNHPEIDDWSPETHDKIQQVVRRMLSDVGLLQGGQLQRIRLPYAFWARFARVGDVWFLEAMLLNKEERAAAINAARMSGNASVG</sequence>
<reference evidence="1 2" key="1">
    <citation type="submission" date="2017-10" db="EMBL/GenBank/DDBJ databases">
        <title>Draft genome of Longimonas halophila.</title>
        <authorList>
            <person name="Goh K.M."/>
            <person name="Shamsir M.S."/>
            <person name="Lim S.W."/>
        </authorList>
    </citation>
    <scope>NUCLEOTIDE SEQUENCE [LARGE SCALE GENOMIC DNA]</scope>
    <source>
        <strain evidence="1 2">KCTC 42399</strain>
    </source>
</reference>
<evidence type="ECO:0008006" key="3">
    <source>
        <dbReference type="Google" id="ProtNLM"/>
    </source>
</evidence>